<feature type="domain" description="Peptidase M16 C-terminal" evidence="1">
    <location>
        <begin position="7"/>
        <end position="117"/>
    </location>
</feature>
<proteinExistence type="predicted"/>
<reference evidence="2" key="2">
    <citation type="journal article" date="2014" name="ISME J.">
        <title>Microbial stratification in low pH oxic and suboxic macroscopic growths along an acid mine drainage.</title>
        <authorList>
            <person name="Mendez-Garcia C."/>
            <person name="Mesa V."/>
            <person name="Sprenger R.R."/>
            <person name="Richter M."/>
            <person name="Diez M.S."/>
            <person name="Solano J."/>
            <person name="Bargiela R."/>
            <person name="Golyshina O.V."/>
            <person name="Manteca A."/>
            <person name="Ramos J.L."/>
            <person name="Gallego J.R."/>
            <person name="Llorente I."/>
            <person name="Martins Dos Santos V.A."/>
            <person name="Jensen O.N."/>
            <person name="Pelaez A.I."/>
            <person name="Sanchez J."/>
            <person name="Ferrer M."/>
        </authorList>
    </citation>
    <scope>NUCLEOTIDE SEQUENCE</scope>
</reference>
<evidence type="ECO:0000259" key="1">
    <source>
        <dbReference type="Pfam" id="PF05193"/>
    </source>
</evidence>
<dbReference type="Pfam" id="PF05193">
    <property type="entry name" value="Peptidase_M16_C"/>
    <property type="match status" value="1"/>
</dbReference>
<feature type="non-terminal residue" evidence="2">
    <location>
        <position position="1"/>
    </location>
</feature>
<protein>
    <submittedName>
        <fullName evidence="2">Peptidase, M16 family</fullName>
    </submittedName>
</protein>
<sequence length="195" mass="21123">GERRIEVEGPLTAPYLVMGFPAPEASAPSAPAHEILWTLLVGGVASRLYAMLVEGKSLALDLETFRVGTRVPGRQFLGVTVSPRRRIGRVEQAIREELARIVEQGPTAAERERALNQRLASHAHHLESVAGRAELLARALVIQRDPDALAAYPTRLGNVSLEDIRHAAETAFGAGGWTVGALNPQHRRVSNPRSP</sequence>
<comment type="caution">
    <text evidence="2">The sequence shown here is derived from an EMBL/GenBank/DDBJ whole genome shotgun (WGS) entry which is preliminary data.</text>
</comment>
<gene>
    <name evidence="2" type="ORF">B2A_00416</name>
</gene>
<dbReference type="SUPFAM" id="SSF63411">
    <property type="entry name" value="LuxS/MPP-like metallohydrolase"/>
    <property type="match status" value="1"/>
</dbReference>
<dbReference type="EMBL" id="AUZZ01000327">
    <property type="protein sequence ID" value="EQD68487.1"/>
    <property type="molecule type" value="Genomic_DNA"/>
</dbReference>
<evidence type="ECO:0000313" key="2">
    <source>
        <dbReference type="EMBL" id="EQD68487.1"/>
    </source>
</evidence>
<reference evidence="2" key="1">
    <citation type="submission" date="2013-08" db="EMBL/GenBank/DDBJ databases">
        <authorList>
            <person name="Mendez C."/>
            <person name="Richter M."/>
            <person name="Ferrer M."/>
            <person name="Sanchez J."/>
        </authorList>
    </citation>
    <scope>NUCLEOTIDE SEQUENCE</scope>
</reference>
<accession>T1BFB0</accession>
<dbReference type="AlphaFoldDB" id="T1BFB0"/>
<dbReference type="Gene3D" id="3.30.830.10">
    <property type="entry name" value="Metalloenzyme, LuxS/M16 peptidase-like"/>
    <property type="match status" value="1"/>
</dbReference>
<dbReference type="InterPro" id="IPR007863">
    <property type="entry name" value="Peptidase_M16_C"/>
</dbReference>
<name>T1BFB0_9ZZZZ</name>
<dbReference type="InterPro" id="IPR011249">
    <property type="entry name" value="Metalloenz_LuxS/M16"/>
</dbReference>
<dbReference type="GO" id="GO:0046872">
    <property type="term" value="F:metal ion binding"/>
    <property type="evidence" value="ECO:0007669"/>
    <property type="project" value="InterPro"/>
</dbReference>
<organism evidence="2">
    <name type="scientific">mine drainage metagenome</name>
    <dbReference type="NCBI Taxonomy" id="410659"/>
    <lineage>
        <taxon>unclassified sequences</taxon>
        <taxon>metagenomes</taxon>
        <taxon>ecological metagenomes</taxon>
    </lineage>
</organism>